<reference evidence="1" key="1">
    <citation type="submission" date="2021-05" db="EMBL/GenBank/DDBJ databases">
        <authorList>
            <person name="Alioto T."/>
            <person name="Alioto T."/>
            <person name="Gomez Garrido J."/>
        </authorList>
    </citation>
    <scope>NUCLEOTIDE SEQUENCE</scope>
</reference>
<sequence length="118" mass="13641">MHQLIDMKEVMVEILEIHHYLKDMRQDINYLNIILAQTQAMLITHPVKMGSPLHNIVLKVPLVFRHKDNTSAMPKVVLETVEAMIISDSKISSVKPICRSMPKCSFLNQFQMEQTKLL</sequence>
<dbReference type="EMBL" id="HBUF01056738">
    <property type="protein sequence ID" value="CAG6624256.1"/>
    <property type="molecule type" value="Transcribed_RNA"/>
</dbReference>
<organism evidence="1">
    <name type="scientific">Cacopsylla melanoneura</name>
    <dbReference type="NCBI Taxonomy" id="428564"/>
    <lineage>
        <taxon>Eukaryota</taxon>
        <taxon>Metazoa</taxon>
        <taxon>Ecdysozoa</taxon>
        <taxon>Arthropoda</taxon>
        <taxon>Hexapoda</taxon>
        <taxon>Insecta</taxon>
        <taxon>Pterygota</taxon>
        <taxon>Neoptera</taxon>
        <taxon>Paraneoptera</taxon>
        <taxon>Hemiptera</taxon>
        <taxon>Sternorrhyncha</taxon>
        <taxon>Psylloidea</taxon>
        <taxon>Psyllidae</taxon>
        <taxon>Psyllinae</taxon>
        <taxon>Cacopsylla</taxon>
    </lineage>
</organism>
<proteinExistence type="predicted"/>
<accession>A0A8D8MBN4</accession>
<protein>
    <submittedName>
        <fullName evidence="1">Uncharacterized protein</fullName>
    </submittedName>
</protein>
<name>A0A8D8MBN4_9HEMI</name>
<dbReference type="AlphaFoldDB" id="A0A8D8MBN4"/>
<dbReference type="EMBL" id="HBUF01056736">
    <property type="protein sequence ID" value="CAG6624251.1"/>
    <property type="molecule type" value="Transcribed_RNA"/>
</dbReference>
<evidence type="ECO:0000313" key="1">
    <source>
        <dbReference type="EMBL" id="CAG6624251.1"/>
    </source>
</evidence>